<keyword evidence="12" id="KW-0442">Lipid degradation</keyword>
<name>A0A4W4H0L9_ELEEL</name>
<dbReference type="GO" id="GO:0034364">
    <property type="term" value="C:high-density lipoprotein particle"/>
    <property type="evidence" value="ECO:0007669"/>
    <property type="project" value="UniProtKB-KW"/>
</dbReference>
<reference evidence="32" key="1">
    <citation type="journal article" date="2014" name="Science">
        <title>Nonhuman genetics. Genomic basis for the convergent evolution of electric organs.</title>
        <authorList>
            <person name="Gallant J.R."/>
            <person name="Traeger L.L."/>
            <person name="Volkening J.D."/>
            <person name="Moffett H."/>
            <person name="Chen P.H."/>
            <person name="Novina C.D."/>
            <person name="Phillips G.N.Jr."/>
            <person name="Anand R."/>
            <person name="Wells G.B."/>
            <person name="Pinch M."/>
            <person name="Guth R."/>
            <person name="Unguez G.A."/>
            <person name="Albert J.S."/>
            <person name="Zakon H.H."/>
            <person name="Samanta M.P."/>
            <person name="Sussman M.R."/>
        </authorList>
    </citation>
    <scope>NUCLEOTIDE SEQUENCE [LARGE SCALE GENOMIC DNA]</scope>
</reference>
<comment type="catalytic activity">
    <reaction evidence="1">
        <text>a triacylglycerol + H2O = a diacylglycerol + a fatty acid + H(+)</text>
        <dbReference type="Rhea" id="RHEA:12044"/>
        <dbReference type="ChEBI" id="CHEBI:15377"/>
        <dbReference type="ChEBI" id="CHEBI:15378"/>
        <dbReference type="ChEBI" id="CHEBI:17855"/>
        <dbReference type="ChEBI" id="CHEBI:18035"/>
        <dbReference type="ChEBI" id="CHEBI:28868"/>
        <dbReference type="EC" id="3.1.1.3"/>
    </reaction>
</comment>
<dbReference type="InterPro" id="IPR029058">
    <property type="entry name" value="AB_hydrolase_fold"/>
</dbReference>
<dbReference type="Proteomes" id="UP000314983">
    <property type="component" value="Chromosome 2"/>
</dbReference>
<keyword evidence="9" id="KW-0732">Signal</keyword>
<dbReference type="InterPro" id="IPR033906">
    <property type="entry name" value="Lipase_N"/>
</dbReference>
<comment type="catalytic activity">
    <reaction evidence="24">
        <text>1,2,3-tri-(9Z-octadecenoyl)-glycerol + H2O = di-(9Z)-octadecenoylglycerol + (9Z)-octadecenoate + H(+)</text>
        <dbReference type="Rhea" id="RHEA:38575"/>
        <dbReference type="ChEBI" id="CHEBI:15377"/>
        <dbReference type="ChEBI" id="CHEBI:15378"/>
        <dbReference type="ChEBI" id="CHEBI:30823"/>
        <dbReference type="ChEBI" id="CHEBI:53753"/>
        <dbReference type="ChEBI" id="CHEBI:75945"/>
    </reaction>
    <physiologicalReaction direction="left-to-right" evidence="24">
        <dbReference type="Rhea" id="RHEA:38576"/>
    </physiologicalReaction>
</comment>
<reference evidence="32" key="2">
    <citation type="journal article" date="2017" name="Sci. Adv.">
        <title>A tail of two voltages: Proteomic comparison of the three electric organs of the electric eel.</title>
        <authorList>
            <person name="Traeger L.L."/>
            <person name="Sabat G."/>
            <person name="Barrett-Wilt G.A."/>
            <person name="Wells G.B."/>
            <person name="Sussman M.R."/>
        </authorList>
    </citation>
    <scope>NUCLEOTIDE SEQUENCE [LARGE SCALE GENOMIC DNA]</scope>
</reference>
<evidence type="ECO:0000256" key="28">
    <source>
        <dbReference type="PROSITE-ProRule" id="PRU00152"/>
    </source>
</evidence>
<evidence type="ECO:0000256" key="29">
    <source>
        <dbReference type="RuleBase" id="RU004262"/>
    </source>
</evidence>
<dbReference type="PANTHER" id="PTHR11610:SF2">
    <property type="entry name" value="HEPATIC TRIACYLGLYCEROL LIPASE"/>
    <property type="match status" value="1"/>
</dbReference>
<evidence type="ECO:0000256" key="1">
    <source>
        <dbReference type="ARBA" id="ARBA00001024"/>
    </source>
</evidence>
<evidence type="ECO:0000256" key="5">
    <source>
        <dbReference type="ARBA" id="ARBA00013274"/>
    </source>
</evidence>
<dbReference type="InterPro" id="IPR001024">
    <property type="entry name" value="PLAT/LH2_dom"/>
</dbReference>
<keyword evidence="14" id="KW-0325">Glycoprotein</keyword>
<evidence type="ECO:0000256" key="16">
    <source>
        <dbReference type="ARBA" id="ARBA00030539"/>
    </source>
</evidence>
<keyword evidence="7" id="KW-0964">Secreted</keyword>
<evidence type="ECO:0000256" key="2">
    <source>
        <dbReference type="ARBA" id="ARBA00004613"/>
    </source>
</evidence>
<dbReference type="Gene3D" id="3.40.50.1820">
    <property type="entry name" value="alpha/beta hydrolase"/>
    <property type="match status" value="1"/>
</dbReference>
<keyword evidence="10" id="KW-0378">Hydrolase</keyword>
<dbReference type="GO" id="GO:0034185">
    <property type="term" value="F:apolipoprotein binding"/>
    <property type="evidence" value="ECO:0007669"/>
    <property type="project" value="TreeGrafter"/>
</dbReference>
<keyword evidence="32" id="KW-1185">Reference proteome</keyword>
<dbReference type="FunFam" id="3.40.50.1820:FF:000441">
    <property type="entry name" value="Lipoprotein lipase"/>
    <property type="match status" value="1"/>
</dbReference>
<dbReference type="GO" id="GO:0016042">
    <property type="term" value="P:lipid catabolic process"/>
    <property type="evidence" value="ECO:0007669"/>
    <property type="project" value="UniProtKB-KW"/>
</dbReference>
<accession>A0A4W4H0L9</accession>
<evidence type="ECO:0000256" key="8">
    <source>
        <dbReference type="ARBA" id="ARBA00022674"/>
    </source>
</evidence>
<dbReference type="GO" id="GO:0004622">
    <property type="term" value="F:phosphatidylcholine lysophospholipase activity"/>
    <property type="evidence" value="ECO:0007669"/>
    <property type="project" value="UniProtKB-EC"/>
</dbReference>
<evidence type="ECO:0000256" key="25">
    <source>
        <dbReference type="ARBA" id="ARBA00048656"/>
    </source>
</evidence>
<comment type="catalytic activity">
    <reaction evidence="20">
        <text>1,2-dihexadecanoyl-sn-glycero-3-phosphocholine + H2O = hexadecanoyl-sn-glycero-3-phosphocholine + hexadecanoate + H(+)</text>
        <dbReference type="Rhea" id="RHEA:41384"/>
        <dbReference type="ChEBI" id="CHEBI:7896"/>
        <dbReference type="ChEBI" id="CHEBI:15377"/>
        <dbReference type="ChEBI" id="CHEBI:15378"/>
        <dbReference type="ChEBI" id="CHEBI:64563"/>
        <dbReference type="ChEBI" id="CHEBI:72999"/>
    </reaction>
    <physiologicalReaction direction="left-to-right" evidence="20">
        <dbReference type="Rhea" id="RHEA:41385"/>
    </physiologicalReaction>
</comment>
<evidence type="ECO:0000313" key="31">
    <source>
        <dbReference type="Ensembl" id="ENSEEEP00000042254.2"/>
    </source>
</evidence>
<dbReference type="GeneTree" id="ENSGT00940000157602"/>
<evidence type="ECO:0000256" key="24">
    <source>
        <dbReference type="ARBA" id="ARBA00048386"/>
    </source>
</evidence>
<comment type="catalytic activity">
    <reaction evidence="26">
        <text>1,2,3-tri-(9Z-octadecenoyl)-glycerol + H2O = 2,3-di-(9Z)-octadecenoyl-sn-glycerol + (9Z)-octadecenoate + H(+)</text>
        <dbReference type="Rhea" id="RHEA:38391"/>
        <dbReference type="ChEBI" id="CHEBI:15377"/>
        <dbReference type="ChEBI" id="CHEBI:15378"/>
        <dbReference type="ChEBI" id="CHEBI:30823"/>
        <dbReference type="ChEBI" id="CHEBI:53753"/>
        <dbReference type="ChEBI" id="CHEBI:75824"/>
    </reaction>
    <physiologicalReaction direction="left-to-right" evidence="26">
        <dbReference type="Rhea" id="RHEA:38392"/>
    </physiologicalReaction>
</comment>
<dbReference type="PANTHER" id="PTHR11610">
    <property type="entry name" value="LIPASE"/>
    <property type="match status" value="1"/>
</dbReference>
<comment type="catalytic activity">
    <reaction evidence="21">
        <text>1,3-di-(9Z-octadecenoyl)-glycerol + H2O = 3-(9Z-octadecenoyl)-sn-glycerol + (9Z)-octadecenoate + H(+)</text>
        <dbReference type="Rhea" id="RHEA:38651"/>
        <dbReference type="ChEBI" id="CHEBI:15377"/>
        <dbReference type="ChEBI" id="CHEBI:15378"/>
        <dbReference type="ChEBI" id="CHEBI:30823"/>
        <dbReference type="ChEBI" id="CHEBI:75735"/>
        <dbReference type="ChEBI" id="CHEBI:75938"/>
    </reaction>
    <physiologicalReaction direction="left-to-right" evidence="21">
        <dbReference type="Rhea" id="RHEA:38652"/>
    </physiologicalReaction>
</comment>
<dbReference type="Pfam" id="PF01477">
    <property type="entry name" value="PLAT"/>
    <property type="match status" value="1"/>
</dbReference>
<dbReference type="InterPro" id="IPR036392">
    <property type="entry name" value="PLAT/LH2_dom_sf"/>
</dbReference>
<evidence type="ECO:0000256" key="15">
    <source>
        <dbReference type="ARBA" id="ARBA00029723"/>
    </source>
</evidence>
<protein>
    <recommendedName>
        <fullName evidence="6">Hepatic triacylglycerol lipase</fullName>
        <ecNumber evidence="5">3.1.1.5</ecNumber>
    </recommendedName>
    <alternativeName>
        <fullName evidence="16">Lipase member C</fullName>
    </alternativeName>
    <alternativeName>
        <fullName evidence="15">Lysophospholipase</fullName>
    </alternativeName>
    <alternativeName>
        <fullName evidence="17">Phospholipase A1</fullName>
    </alternativeName>
</protein>
<keyword evidence="13" id="KW-0443">Lipid metabolism</keyword>
<evidence type="ECO:0000256" key="6">
    <source>
        <dbReference type="ARBA" id="ARBA00019624"/>
    </source>
</evidence>
<dbReference type="CDD" id="cd00707">
    <property type="entry name" value="Pancreat_lipase_like"/>
    <property type="match status" value="1"/>
</dbReference>
<evidence type="ECO:0000256" key="14">
    <source>
        <dbReference type="ARBA" id="ARBA00023180"/>
    </source>
</evidence>
<comment type="function">
    <text evidence="18">Catalyzes the hydrolysis of triglycerides and phospholipids present in circulating plasma lipoproteins, including chylomicrons, intermediate density lipoproteins (IDL), low density lipoproteins (LDL) of large size and high density lipoproteins (HDL), releasing free fatty acids (FFA) and smaller lipoprotein particles. Also exhibits lysophospholipase activity. Can hydrolyze both neutral lipid and phospholipid substrates but shows a greater binding affinity for neutral lipid substrates than phospholipid substrates. In native LDL, preferentially hydrolyzes the phosphatidylcholine species containing polyunsaturated fatty acids at sn-2 position.</text>
</comment>
<evidence type="ECO:0000313" key="32">
    <source>
        <dbReference type="Proteomes" id="UP000314983"/>
    </source>
</evidence>
<comment type="similarity">
    <text evidence="3 29">Belongs to the AB hydrolase superfamily. Lipase family.</text>
</comment>
<comment type="catalytic activity">
    <reaction evidence="23">
        <text>1,2-di-(9Z-octadecenoyl)-sn-glycerol + H2O = 2-(9Z-octadecenoyl)-glycerol + (9Z)-octadecenoate + H(+)</text>
        <dbReference type="Rhea" id="RHEA:38511"/>
        <dbReference type="ChEBI" id="CHEBI:15377"/>
        <dbReference type="ChEBI" id="CHEBI:15378"/>
        <dbReference type="ChEBI" id="CHEBI:30823"/>
        <dbReference type="ChEBI" id="CHEBI:52333"/>
        <dbReference type="ChEBI" id="CHEBI:73990"/>
    </reaction>
    <physiologicalReaction direction="left-to-right" evidence="23">
        <dbReference type="Rhea" id="RHEA:38512"/>
    </physiologicalReaction>
</comment>
<dbReference type="PRINTS" id="PR00824">
    <property type="entry name" value="HEPLIPASE"/>
</dbReference>
<dbReference type="PROSITE" id="PS50095">
    <property type="entry name" value="PLAT"/>
    <property type="match status" value="1"/>
</dbReference>
<keyword evidence="11" id="KW-0345">HDL</keyword>
<reference evidence="31" key="5">
    <citation type="submission" date="2025-09" db="UniProtKB">
        <authorList>
            <consortium name="Ensembl"/>
        </authorList>
    </citation>
    <scope>IDENTIFICATION</scope>
</reference>
<dbReference type="Pfam" id="PF00151">
    <property type="entry name" value="Lipase"/>
    <property type="match status" value="1"/>
</dbReference>
<evidence type="ECO:0000256" key="17">
    <source>
        <dbReference type="ARBA" id="ARBA00031180"/>
    </source>
</evidence>
<dbReference type="InterPro" id="IPR000734">
    <property type="entry name" value="TAG_lipase"/>
</dbReference>
<keyword evidence="8" id="KW-0358">Heparin-binding</keyword>
<dbReference type="InterPro" id="IPR013818">
    <property type="entry name" value="Lipase"/>
</dbReference>
<dbReference type="AlphaFoldDB" id="A0A4W4H0L9"/>
<comment type="subunit">
    <text evidence="4">Homodimer.</text>
</comment>
<evidence type="ECO:0000256" key="9">
    <source>
        <dbReference type="ARBA" id="ARBA00022729"/>
    </source>
</evidence>
<comment type="catalytic activity">
    <reaction evidence="19">
        <text>1,2-di-(9Z-octadecenoyl)-sn-glycero-3-phosphocholine + H2O = (9Z-octadecenoyl)-sn-glycero-3-phosphocholine + (9Z)-octadecenoate + H(+)</text>
        <dbReference type="Rhea" id="RHEA:38699"/>
        <dbReference type="ChEBI" id="CHEBI:15377"/>
        <dbReference type="ChEBI" id="CHEBI:15378"/>
        <dbReference type="ChEBI" id="CHEBI:30823"/>
        <dbReference type="ChEBI" id="CHEBI:74669"/>
        <dbReference type="ChEBI" id="CHEBI:76083"/>
    </reaction>
    <physiologicalReaction direction="left-to-right" evidence="19">
        <dbReference type="Rhea" id="RHEA:38700"/>
    </physiologicalReaction>
</comment>
<evidence type="ECO:0000256" key="10">
    <source>
        <dbReference type="ARBA" id="ARBA00022801"/>
    </source>
</evidence>
<dbReference type="Gene3D" id="2.60.60.20">
    <property type="entry name" value="PLAT/LH2 domain"/>
    <property type="match status" value="1"/>
</dbReference>
<evidence type="ECO:0000256" key="4">
    <source>
        <dbReference type="ARBA" id="ARBA00011738"/>
    </source>
</evidence>
<reference evidence="31" key="3">
    <citation type="submission" date="2020-05" db="EMBL/GenBank/DDBJ databases">
        <title>Electrophorus electricus (electric eel) genome, fEleEle1, primary haplotype.</title>
        <authorList>
            <person name="Myers G."/>
            <person name="Meyer A."/>
            <person name="Fedrigo O."/>
            <person name="Formenti G."/>
            <person name="Rhie A."/>
            <person name="Tracey A."/>
            <person name="Sims Y."/>
            <person name="Jarvis E.D."/>
        </authorList>
    </citation>
    <scope>NUCLEOTIDE SEQUENCE [LARGE SCALE GENOMIC DNA]</scope>
</reference>
<sequence length="521" mass="58466">SFTQPSCASVSPPLCPLPLLLLALKMRHFSLSLAPDGRLQQGNEVTVPLVVKSTFHMHLQGNTFEDTCTIVPFHSETLSTCNYNSSSPLVIIIHGWTVGNWMFRMASALKARLGHMNVLISDWRPLALQPYQNAAKNSRHVGSDVARLVSWLEETTQLSMDKVHLIGYSLGAHVAGFAGSHFTGERKLGRITGLDPAGPQFEGVPASDRLSPDDAKFVDTIHTFSKSSIGFTLGIRQLVGHVDFYPNGGSFQPGCQMTDMYNNLYQFGLEGLPKTVKCTHQRAVHLFTDSILNMDQQMTAYRCRDDGAFDKGLCLDCKKNRCNILGYNVRRVFKRGNNKGLYLKTGSQTPFKVYHYQIKVLLKNLTASVQVSVSISLIGTKGQSEYLPVTLSQEHAENKTYSALAAVGLDMGDLQAVRLHWEGEAAWTSWWRRVSSIMSGGSRRHDTELSMWRIRLKSGESQEKEPNEKLELKTYALHCTEIFYHCPAVKKKIANYEHKSYSDECEKREKCQLWSHLNSQK</sequence>
<proteinExistence type="inferred from homology"/>
<evidence type="ECO:0000256" key="12">
    <source>
        <dbReference type="ARBA" id="ARBA00022963"/>
    </source>
</evidence>
<dbReference type="EC" id="3.1.1.5" evidence="5"/>
<feature type="domain" description="PLAT" evidence="30">
    <location>
        <begin position="354"/>
        <end position="467"/>
    </location>
</feature>
<evidence type="ECO:0000256" key="18">
    <source>
        <dbReference type="ARBA" id="ARBA00045615"/>
    </source>
</evidence>
<dbReference type="SUPFAM" id="SSF53474">
    <property type="entry name" value="alpha/beta-Hydrolases"/>
    <property type="match status" value="1"/>
</dbReference>
<evidence type="ECO:0000256" key="13">
    <source>
        <dbReference type="ARBA" id="ARBA00023098"/>
    </source>
</evidence>
<comment type="caution">
    <text evidence="28">Lacks conserved residue(s) required for the propagation of feature annotation.</text>
</comment>
<dbReference type="PRINTS" id="PR00821">
    <property type="entry name" value="TAGLIPASE"/>
</dbReference>
<comment type="subcellular location">
    <subcellularLocation>
        <location evidence="2">Secreted</location>
    </subcellularLocation>
</comment>
<evidence type="ECO:0000256" key="22">
    <source>
        <dbReference type="ARBA" id="ARBA00048377"/>
    </source>
</evidence>
<evidence type="ECO:0000256" key="7">
    <source>
        <dbReference type="ARBA" id="ARBA00022525"/>
    </source>
</evidence>
<dbReference type="GO" id="GO:0004465">
    <property type="term" value="F:lipoprotein lipase activity"/>
    <property type="evidence" value="ECO:0007669"/>
    <property type="project" value="TreeGrafter"/>
</dbReference>
<evidence type="ECO:0000256" key="26">
    <source>
        <dbReference type="ARBA" id="ARBA00049452"/>
    </source>
</evidence>
<evidence type="ECO:0000256" key="21">
    <source>
        <dbReference type="ARBA" id="ARBA00047699"/>
    </source>
</evidence>
<evidence type="ECO:0000259" key="30">
    <source>
        <dbReference type="PROSITE" id="PS50095"/>
    </source>
</evidence>
<organism evidence="31 32">
    <name type="scientific">Electrophorus electricus</name>
    <name type="common">Electric eel</name>
    <name type="synonym">Gymnotus electricus</name>
    <dbReference type="NCBI Taxonomy" id="8005"/>
    <lineage>
        <taxon>Eukaryota</taxon>
        <taxon>Metazoa</taxon>
        <taxon>Chordata</taxon>
        <taxon>Craniata</taxon>
        <taxon>Vertebrata</taxon>
        <taxon>Euteleostomi</taxon>
        <taxon>Actinopterygii</taxon>
        <taxon>Neopterygii</taxon>
        <taxon>Teleostei</taxon>
        <taxon>Ostariophysi</taxon>
        <taxon>Gymnotiformes</taxon>
        <taxon>Gymnotoidei</taxon>
        <taxon>Gymnotidae</taxon>
        <taxon>Electrophorus</taxon>
    </lineage>
</organism>
<dbReference type="SUPFAM" id="SSF49723">
    <property type="entry name" value="Lipase/lipooxygenase domain (PLAT/LH2 domain)"/>
    <property type="match status" value="1"/>
</dbReference>
<evidence type="ECO:0000256" key="3">
    <source>
        <dbReference type="ARBA" id="ARBA00010701"/>
    </source>
</evidence>
<evidence type="ECO:0000256" key="19">
    <source>
        <dbReference type="ARBA" id="ARBA00047643"/>
    </source>
</evidence>
<dbReference type="Ensembl" id="ENSEEET00000042740.2">
    <property type="protein sequence ID" value="ENSEEEP00000042254.2"/>
    <property type="gene ID" value="ENSEEEG00000019925.2"/>
</dbReference>
<reference evidence="31" key="4">
    <citation type="submission" date="2025-08" db="UniProtKB">
        <authorList>
            <consortium name="Ensembl"/>
        </authorList>
    </citation>
    <scope>IDENTIFICATION</scope>
</reference>
<evidence type="ECO:0000256" key="27">
    <source>
        <dbReference type="ARBA" id="ARBA00049531"/>
    </source>
</evidence>
<evidence type="ECO:0000256" key="20">
    <source>
        <dbReference type="ARBA" id="ARBA00047668"/>
    </source>
</evidence>
<evidence type="ECO:0000256" key="23">
    <source>
        <dbReference type="ARBA" id="ARBA00048382"/>
    </source>
</evidence>
<evidence type="ECO:0000256" key="11">
    <source>
        <dbReference type="ARBA" id="ARBA00022850"/>
    </source>
</evidence>
<comment type="catalytic activity">
    <reaction evidence="22">
        <text>1,2,3-tributanoylglycerol + H2O = dibutanoylglycerol + butanoate + H(+)</text>
        <dbReference type="Rhea" id="RHEA:40475"/>
        <dbReference type="ChEBI" id="CHEBI:15377"/>
        <dbReference type="ChEBI" id="CHEBI:15378"/>
        <dbReference type="ChEBI" id="CHEBI:17968"/>
        <dbReference type="ChEBI" id="CHEBI:35020"/>
        <dbReference type="ChEBI" id="CHEBI:76478"/>
    </reaction>
    <physiologicalReaction direction="left-to-right" evidence="22">
        <dbReference type="Rhea" id="RHEA:40476"/>
    </physiologicalReaction>
</comment>
<dbReference type="GO" id="GO:0008201">
    <property type="term" value="F:heparin binding"/>
    <property type="evidence" value="ECO:0007669"/>
    <property type="project" value="UniProtKB-KW"/>
</dbReference>
<comment type="catalytic activity">
    <reaction evidence="25">
        <text>1-hexadecanoyl-sn-glycero-3-phosphocholine + H2O = sn-glycerol 3-phosphocholine + hexadecanoate + H(+)</text>
        <dbReference type="Rhea" id="RHEA:40435"/>
        <dbReference type="ChEBI" id="CHEBI:7896"/>
        <dbReference type="ChEBI" id="CHEBI:15377"/>
        <dbReference type="ChEBI" id="CHEBI:15378"/>
        <dbReference type="ChEBI" id="CHEBI:16870"/>
        <dbReference type="ChEBI" id="CHEBI:72998"/>
    </reaction>
    <physiologicalReaction direction="left-to-right" evidence="25">
        <dbReference type="Rhea" id="RHEA:40436"/>
    </physiologicalReaction>
</comment>
<comment type="catalytic activity">
    <reaction evidence="27">
        <text>a 1-acyl-sn-glycero-3-phosphocholine + H2O = sn-glycerol 3-phosphocholine + a fatty acid + H(+)</text>
        <dbReference type="Rhea" id="RHEA:15177"/>
        <dbReference type="ChEBI" id="CHEBI:15377"/>
        <dbReference type="ChEBI" id="CHEBI:15378"/>
        <dbReference type="ChEBI" id="CHEBI:16870"/>
        <dbReference type="ChEBI" id="CHEBI:28868"/>
        <dbReference type="ChEBI" id="CHEBI:58168"/>
        <dbReference type="EC" id="3.1.1.5"/>
    </reaction>
</comment>
<gene>
    <name evidence="31" type="primary">LIPG</name>
</gene>
<dbReference type="InterPro" id="IPR002333">
    <property type="entry name" value="Lipase_hep"/>
</dbReference>